<evidence type="ECO:0000256" key="3">
    <source>
        <dbReference type="SAM" id="MobiDB-lite"/>
    </source>
</evidence>
<keyword evidence="1 2" id="KW-0238">DNA-binding</keyword>
<dbReference type="SUPFAM" id="SSF46689">
    <property type="entry name" value="Homeodomain-like"/>
    <property type="match status" value="1"/>
</dbReference>
<evidence type="ECO:0000256" key="1">
    <source>
        <dbReference type="ARBA" id="ARBA00023125"/>
    </source>
</evidence>
<proteinExistence type="predicted"/>
<dbReference type="Gene3D" id="1.10.357.10">
    <property type="entry name" value="Tetracycline Repressor, domain 2"/>
    <property type="match status" value="1"/>
</dbReference>
<organism evidence="5 6">
    <name type="scientific">Streptomyces virginiae</name>
    <name type="common">Streptomyces cinnamonensis</name>
    <dbReference type="NCBI Taxonomy" id="1961"/>
    <lineage>
        <taxon>Bacteria</taxon>
        <taxon>Bacillati</taxon>
        <taxon>Actinomycetota</taxon>
        <taxon>Actinomycetes</taxon>
        <taxon>Kitasatosporales</taxon>
        <taxon>Streptomycetaceae</taxon>
        <taxon>Streptomyces</taxon>
    </lineage>
</organism>
<dbReference type="InterPro" id="IPR041583">
    <property type="entry name" value="TetR_C_31"/>
</dbReference>
<protein>
    <submittedName>
        <fullName evidence="5">TetR family transcriptional regulator</fullName>
    </submittedName>
</protein>
<gene>
    <name evidence="5" type="ORF">OG517_35235</name>
</gene>
<dbReference type="PROSITE" id="PS50977">
    <property type="entry name" value="HTH_TETR_2"/>
    <property type="match status" value="1"/>
</dbReference>
<sequence length="224" mass="22796">MNQDRRDRLRDAAIAVLAREGGRGLTHRAVDAAAAVPTGTAKNYFPTRDALLRAAAERCAEQYHALAEALAEAGPEQGAGAGAGPGAGAGAGPTSGPGAGPEAGPADAARLAALLAELLRNTAGPGRTRVLAYLELQAEAARRPWLAALLDPVAAADFAAHAHLLWTAGLPAGPERARALTLALHGAIPHLLTGAPATLAAAGLDDLDRFTRELLAAVCREETR</sequence>
<dbReference type="EMBL" id="CP108090">
    <property type="protein sequence ID" value="WUQ16255.1"/>
    <property type="molecule type" value="Genomic_DNA"/>
</dbReference>
<name>A0ABZ1TKA4_STRVG</name>
<dbReference type="InterPro" id="IPR009057">
    <property type="entry name" value="Homeodomain-like_sf"/>
</dbReference>
<dbReference type="RefSeq" id="WP_328964568.1">
    <property type="nucleotide sequence ID" value="NZ_CP108090.1"/>
</dbReference>
<keyword evidence="6" id="KW-1185">Reference proteome</keyword>
<feature type="region of interest" description="Disordered" evidence="3">
    <location>
        <begin position="76"/>
        <end position="105"/>
    </location>
</feature>
<dbReference type="Pfam" id="PF17940">
    <property type="entry name" value="TetR_C_31"/>
    <property type="match status" value="1"/>
</dbReference>
<accession>A0ABZ1TKA4</accession>
<evidence type="ECO:0000313" key="6">
    <source>
        <dbReference type="Proteomes" id="UP001432039"/>
    </source>
</evidence>
<reference evidence="5" key="1">
    <citation type="submission" date="2022-10" db="EMBL/GenBank/DDBJ databases">
        <title>The complete genomes of actinobacterial strains from the NBC collection.</title>
        <authorList>
            <person name="Joergensen T.S."/>
            <person name="Alvarez Arevalo M."/>
            <person name="Sterndorff E.B."/>
            <person name="Faurdal D."/>
            <person name="Vuksanovic O."/>
            <person name="Mourched A.-S."/>
            <person name="Charusanti P."/>
            <person name="Shaw S."/>
            <person name="Blin K."/>
            <person name="Weber T."/>
        </authorList>
    </citation>
    <scope>NUCLEOTIDE SEQUENCE</scope>
    <source>
        <strain evidence="5">NBC_00248</strain>
    </source>
</reference>
<evidence type="ECO:0000259" key="4">
    <source>
        <dbReference type="PROSITE" id="PS50977"/>
    </source>
</evidence>
<feature type="domain" description="HTH tetR-type" evidence="4">
    <location>
        <begin position="3"/>
        <end position="63"/>
    </location>
</feature>
<feature type="compositionally biased region" description="Gly residues" evidence="3">
    <location>
        <begin position="77"/>
        <end position="101"/>
    </location>
</feature>
<evidence type="ECO:0000256" key="2">
    <source>
        <dbReference type="PROSITE-ProRule" id="PRU00335"/>
    </source>
</evidence>
<dbReference type="Proteomes" id="UP001432039">
    <property type="component" value="Chromosome"/>
</dbReference>
<evidence type="ECO:0000313" key="5">
    <source>
        <dbReference type="EMBL" id="WUQ16255.1"/>
    </source>
</evidence>
<dbReference type="InterPro" id="IPR001647">
    <property type="entry name" value="HTH_TetR"/>
</dbReference>
<feature type="DNA-binding region" description="H-T-H motif" evidence="2">
    <location>
        <begin position="26"/>
        <end position="45"/>
    </location>
</feature>